<reference evidence="19" key="1">
    <citation type="journal article" date="2011" name="Proc. Natl. Acad. Sci. U.S.A.">
        <title>Obligate biotrophy features unraveled by the genomic analysis of rust fungi.</title>
        <authorList>
            <person name="Duplessis S."/>
            <person name="Cuomo C.A."/>
            <person name="Lin Y.-C."/>
            <person name="Aerts A."/>
            <person name="Tisserant E."/>
            <person name="Veneault-Fourrey C."/>
            <person name="Joly D.L."/>
            <person name="Hacquard S."/>
            <person name="Amselem J."/>
            <person name="Cantarel B.L."/>
            <person name="Chiu R."/>
            <person name="Coutinho P.M."/>
            <person name="Feau N."/>
            <person name="Field M."/>
            <person name="Frey P."/>
            <person name="Gelhaye E."/>
            <person name="Goldberg J."/>
            <person name="Grabherr M.G."/>
            <person name="Kodira C.D."/>
            <person name="Kohler A."/>
            <person name="Kuees U."/>
            <person name="Lindquist E.A."/>
            <person name="Lucas S.M."/>
            <person name="Mago R."/>
            <person name="Mauceli E."/>
            <person name="Morin E."/>
            <person name="Murat C."/>
            <person name="Pangilinan J.L."/>
            <person name="Park R."/>
            <person name="Pearson M."/>
            <person name="Quesneville H."/>
            <person name="Rouhier N."/>
            <person name="Sakthikumar S."/>
            <person name="Salamov A.A."/>
            <person name="Schmutz J."/>
            <person name="Selles B."/>
            <person name="Shapiro H."/>
            <person name="Tanguay P."/>
            <person name="Tuskan G.A."/>
            <person name="Henrissat B."/>
            <person name="Van de Peer Y."/>
            <person name="Rouze P."/>
            <person name="Ellis J.G."/>
            <person name="Dodds P.N."/>
            <person name="Schein J.E."/>
            <person name="Zhong S."/>
            <person name="Hamelin R.C."/>
            <person name="Grigoriev I.V."/>
            <person name="Szabo L.J."/>
            <person name="Martin F."/>
        </authorList>
    </citation>
    <scope>NUCLEOTIDE SEQUENCE [LARGE SCALE GENOMIC DNA]</scope>
    <source>
        <strain evidence="19">98AG31 / pathotype 3-4-7</strain>
    </source>
</reference>
<keyword evidence="9 16" id="KW-1133">Transmembrane helix</keyword>
<dbReference type="Pfam" id="PF01423">
    <property type="entry name" value="LSM"/>
    <property type="match status" value="1"/>
</dbReference>
<dbReference type="InParanoid" id="F4RP39"/>
<gene>
    <name evidence="18" type="ORF">MELLADRAFT_87625</name>
</gene>
<name>F4RP39_MELLP</name>
<dbReference type="SMART" id="SM00651">
    <property type="entry name" value="Sm"/>
    <property type="match status" value="1"/>
</dbReference>
<dbReference type="AlphaFoldDB" id="F4RP39"/>
<feature type="region of interest" description="Disordered" evidence="15">
    <location>
        <begin position="1"/>
        <end position="274"/>
    </location>
</feature>
<accession>F4RP39</accession>
<evidence type="ECO:0000256" key="10">
    <source>
        <dbReference type="ARBA" id="ARBA00022990"/>
    </source>
</evidence>
<feature type="compositionally biased region" description="Acidic residues" evidence="15">
    <location>
        <begin position="196"/>
        <end position="219"/>
    </location>
</feature>
<keyword evidence="13" id="KW-0539">Nucleus</keyword>
<dbReference type="PANTHER" id="PTHR13317">
    <property type="entry name" value="TRANSMEMBRANE ANTERIOR POSTERIOR TRANSFORMATION PROTEIN 1 HOMOLOG"/>
    <property type="match status" value="1"/>
</dbReference>
<dbReference type="PROSITE" id="PS52002">
    <property type="entry name" value="SM"/>
    <property type="match status" value="1"/>
</dbReference>
<dbReference type="SUPFAM" id="SSF50182">
    <property type="entry name" value="Sm-like ribonucleoproteins"/>
    <property type="match status" value="1"/>
</dbReference>
<dbReference type="Proteomes" id="UP000001072">
    <property type="component" value="Unassembled WGS sequence"/>
</dbReference>
<feature type="compositionally biased region" description="Polar residues" evidence="15">
    <location>
        <begin position="1"/>
        <end position="24"/>
    </location>
</feature>
<dbReference type="InterPro" id="IPR047575">
    <property type="entry name" value="Sm"/>
</dbReference>
<keyword evidence="11 16" id="KW-0472">Membrane</keyword>
<sequence>MQHQTSSTKQPENNSHSSSSQEPNQIIYPESEPSIHSPTLTQSSLLETSSPNQSSKNTSDLEPIPKNIPTNQSTISEHSSSDSEDCENSYDTIQLIDLSDYADQSISNSSDRTTQSNSESKEKHDVISGSEPQIRLNPIPRRPIRHHSEPVPTLSDYSLSGDETERPLDHDDDDNKFPEMTNSEDDERCYMPDDHDLAEDEEDADEDGDEDEDEEDEDNCPTPVHNSEVYSPSPQGSSPPLSDSGNIASHHPSTSYSPMSTPLKTPRSSLRNVMMSPDSDIIEDSLLYEEEFSSPTRPKSSQSRRASEQLIADEDLQQELNRRNLQRAHALSGQETIKLYVIFNVLEIADRLCCSFGQDILDSLFSPSTLGRRTDGSQPRMKPMFLFILAFIFTVAHTLVLFYQLVSLNVAINSYDHSLITLLISNQFVEIKGSVFKKFEKENLFQMSCADIVERFQLTLMLHVIAFRNLIELWDSASPTSHATPPSHAYSLTYQYLPSSFNIFPSLSLLQTIYLPPVIVILSEVLVDWLKHAFITKFNHIRPNVYGRFIDLLCKDLVSNEEDSHGSATMGSRKIKPFVDRSPAVSRRLGFSVFPICCLTVRVIFQAWDMISESSDDEPVTFKPISTSILNPSITPFSIRGLQRNLIKLSILPSFLKTWLTPTNNTREDPIDQQTEHDPNFSPFQMNLLIGLSILTGLSILLLLKLFIGIWLRIYSEERIKTICKRENEDVKNDFRRKPIGMSEVELLKEKEEKRLIELDVFDVPSHHQQQIKKVEGAVKEVQLEGTHQVKEKEVDGKDGNEMGGKSKKVQIPLEELGRFDMRSNLNSPEPIPIQSNLLLVNFKNHQTNQIRMASTILPLELIDRCIGSRIWVVMKTGREFTGKLLGFDDYVNMVLEDVTEYETTAEGHKITNLKQTLLNGNQICMLVPGGNGPE</sequence>
<evidence type="ECO:0000259" key="17">
    <source>
        <dbReference type="PROSITE" id="PS52002"/>
    </source>
</evidence>
<evidence type="ECO:0000256" key="16">
    <source>
        <dbReference type="SAM" id="Phobius"/>
    </source>
</evidence>
<evidence type="ECO:0000256" key="9">
    <source>
        <dbReference type="ARBA" id="ARBA00022989"/>
    </source>
</evidence>
<dbReference type="InterPro" id="IPR033871">
    <property type="entry name" value="LSm5"/>
</dbReference>
<evidence type="ECO:0000313" key="19">
    <source>
        <dbReference type="Proteomes" id="UP000001072"/>
    </source>
</evidence>
<dbReference type="InterPro" id="IPR001163">
    <property type="entry name" value="Sm_dom_euk/arc"/>
</dbReference>
<comment type="subcellular location">
    <subcellularLocation>
        <location evidence="2">Membrane</location>
        <topology evidence="2">Multi-pass membrane protein</topology>
    </subcellularLocation>
    <subcellularLocation>
        <location evidence="1">Nucleus</location>
    </subcellularLocation>
</comment>
<evidence type="ECO:0000256" key="6">
    <source>
        <dbReference type="ARBA" id="ARBA00022692"/>
    </source>
</evidence>
<feature type="compositionally biased region" description="Polar residues" evidence="15">
    <location>
        <begin position="102"/>
        <end position="118"/>
    </location>
</feature>
<feature type="compositionally biased region" description="Polar residues" evidence="15">
    <location>
        <begin position="51"/>
        <end position="60"/>
    </location>
</feature>
<evidence type="ECO:0000256" key="13">
    <source>
        <dbReference type="ARBA" id="ARBA00023242"/>
    </source>
</evidence>
<dbReference type="GO" id="GO:0003723">
    <property type="term" value="F:RNA binding"/>
    <property type="evidence" value="ECO:0007669"/>
    <property type="project" value="UniProtKB-KW"/>
</dbReference>
<protein>
    <recommendedName>
        <fullName evidence="17">Sm domain-containing protein</fullName>
    </recommendedName>
</protein>
<dbReference type="KEGG" id="mlr:MELLADRAFT_87625"/>
<evidence type="ECO:0000256" key="15">
    <source>
        <dbReference type="SAM" id="MobiDB-lite"/>
    </source>
</evidence>
<dbReference type="FunFam" id="2.30.30.100:FF:000003">
    <property type="entry name" value="U6 snRNA-associated Sm-like protein LSm5"/>
    <property type="match status" value="1"/>
</dbReference>
<feature type="compositionally biased region" description="Polar residues" evidence="15">
    <location>
        <begin position="245"/>
        <end position="271"/>
    </location>
</feature>
<evidence type="ECO:0000256" key="7">
    <source>
        <dbReference type="ARBA" id="ARBA00022728"/>
    </source>
</evidence>
<dbReference type="RefSeq" id="XP_007410809.1">
    <property type="nucleotide sequence ID" value="XM_007410747.1"/>
</dbReference>
<keyword evidence="5" id="KW-0507">mRNA processing</keyword>
<dbReference type="eggNOG" id="KOG1775">
    <property type="taxonomic scope" value="Eukaryota"/>
</dbReference>
<evidence type="ECO:0000256" key="4">
    <source>
        <dbReference type="ARBA" id="ARBA00008803"/>
    </source>
</evidence>
<evidence type="ECO:0000256" key="3">
    <source>
        <dbReference type="ARBA" id="ARBA00006850"/>
    </source>
</evidence>
<evidence type="ECO:0000256" key="1">
    <source>
        <dbReference type="ARBA" id="ARBA00004123"/>
    </source>
</evidence>
<feature type="compositionally biased region" description="Basic and acidic residues" evidence="15">
    <location>
        <begin position="163"/>
        <end position="177"/>
    </location>
</feature>
<dbReference type="HOGENOM" id="CLU_313314_0_0_1"/>
<feature type="transmembrane region" description="Helical" evidence="16">
    <location>
        <begin position="385"/>
        <end position="406"/>
    </location>
</feature>
<dbReference type="EMBL" id="GL883111">
    <property type="protein sequence ID" value="EGG05753.1"/>
    <property type="molecule type" value="Genomic_DNA"/>
</dbReference>
<dbReference type="GO" id="GO:0008380">
    <property type="term" value="P:RNA splicing"/>
    <property type="evidence" value="ECO:0007669"/>
    <property type="project" value="UniProtKB-KW"/>
</dbReference>
<dbReference type="InterPro" id="IPR008010">
    <property type="entry name" value="Tatp1"/>
</dbReference>
<feature type="compositionally biased region" description="Low complexity" evidence="15">
    <location>
        <begin position="37"/>
        <end position="50"/>
    </location>
</feature>
<dbReference type="InterPro" id="IPR010920">
    <property type="entry name" value="LSM_dom_sf"/>
</dbReference>
<evidence type="ECO:0000256" key="2">
    <source>
        <dbReference type="ARBA" id="ARBA00004141"/>
    </source>
</evidence>
<comment type="similarity">
    <text evidence="4">Belongs to the TAPT1 family.</text>
</comment>
<keyword evidence="12" id="KW-0508">mRNA splicing</keyword>
<evidence type="ECO:0000256" key="12">
    <source>
        <dbReference type="ARBA" id="ARBA00023187"/>
    </source>
</evidence>
<dbReference type="CDD" id="cd01732">
    <property type="entry name" value="LSm5"/>
    <property type="match status" value="1"/>
</dbReference>
<dbReference type="GO" id="GO:0005681">
    <property type="term" value="C:spliceosomal complex"/>
    <property type="evidence" value="ECO:0007669"/>
    <property type="project" value="UniProtKB-KW"/>
</dbReference>
<keyword evidence="8" id="KW-0694">RNA-binding</keyword>
<evidence type="ECO:0000313" key="18">
    <source>
        <dbReference type="EMBL" id="EGG05753.1"/>
    </source>
</evidence>
<keyword evidence="14" id="KW-0687">Ribonucleoprotein</keyword>
<dbReference type="OrthoDB" id="2500787at2759"/>
<dbReference type="GO" id="GO:0006397">
    <property type="term" value="P:mRNA processing"/>
    <property type="evidence" value="ECO:0007669"/>
    <property type="project" value="UniProtKB-KW"/>
</dbReference>
<keyword evidence="19" id="KW-1185">Reference proteome</keyword>
<proteinExistence type="inferred from homology"/>
<dbReference type="GeneID" id="18934581"/>
<feature type="transmembrane region" description="Helical" evidence="16">
    <location>
        <begin position="688"/>
        <end position="712"/>
    </location>
</feature>
<evidence type="ECO:0000256" key="8">
    <source>
        <dbReference type="ARBA" id="ARBA00022884"/>
    </source>
</evidence>
<feature type="domain" description="Sm" evidence="17">
    <location>
        <begin position="858"/>
        <end position="933"/>
    </location>
</feature>
<dbReference type="STRING" id="747676.F4RP39"/>
<feature type="compositionally biased region" description="Low complexity" evidence="15">
    <location>
        <begin position="231"/>
        <end position="244"/>
    </location>
</feature>
<evidence type="ECO:0000256" key="5">
    <source>
        <dbReference type="ARBA" id="ARBA00022664"/>
    </source>
</evidence>
<dbReference type="PANTHER" id="PTHR13317:SF4">
    <property type="entry name" value="TRANSMEMBRANE ANTERIOR POSTERIOR TRANSFORMATION PROTEIN 1 HOMOLOG"/>
    <property type="match status" value="1"/>
</dbReference>
<evidence type="ECO:0000256" key="11">
    <source>
        <dbReference type="ARBA" id="ARBA00023136"/>
    </source>
</evidence>
<keyword evidence="6 16" id="KW-0812">Transmembrane</keyword>
<keyword evidence="10" id="KW-0007">Acetylation</keyword>
<dbReference type="Pfam" id="PF05346">
    <property type="entry name" value="DUF747"/>
    <property type="match status" value="1"/>
</dbReference>
<dbReference type="GO" id="GO:0005789">
    <property type="term" value="C:endoplasmic reticulum membrane"/>
    <property type="evidence" value="ECO:0007669"/>
    <property type="project" value="TreeGrafter"/>
</dbReference>
<dbReference type="eggNOG" id="KOG2490">
    <property type="taxonomic scope" value="Eukaryota"/>
</dbReference>
<keyword evidence="7" id="KW-0747">Spliceosome</keyword>
<evidence type="ECO:0000256" key="14">
    <source>
        <dbReference type="ARBA" id="ARBA00023274"/>
    </source>
</evidence>
<dbReference type="VEuPathDB" id="FungiDB:MELLADRAFT_87625"/>
<organism evidence="19">
    <name type="scientific">Melampsora larici-populina (strain 98AG31 / pathotype 3-4-7)</name>
    <name type="common">Poplar leaf rust fungus</name>
    <dbReference type="NCBI Taxonomy" id="747676"/>
    <lineage>
        <taxon>Eukaryota</taxon>
        <taxon>Fungi</taxon>
        <taxon>Dikarya</taxon>
        <taxon>Basidiomycota</taxon>
        <taxon>Pucciniomycotina</taxon>
        <taxon>Pucciniomycetes</taxon>
        <taxon>Pucciniales</taxon>
        <taxon>Melampsoraceae</taxon>
        <taxon>Melampsora</taxon>
    </lineage>
</organism>
<comment type="similarity">
    <text evidence="3">Belongs to the snRNP Sm proteins family.</text>
</comment>
<dbReference type="Gene3D" id="2.30.30.100">
    <property type="match status" value="1"/>
</dbReference>